<keyword evidence="1" id="KW-1133">Transmembrane helix</keyword>
<accession>A0ABW3W2U7</accession>
<organism evidence="2 3">
    <name type="scientific">Nocardioides ginsengisoli</name>
    <dbReference type="NCBI Taxonomy" id="363868"/>
    <lineage>
        <taxon>Bacteria</taxon>
        <taxon>Bacillati</taxon>
        <taxon>Actinomycetota</taxon>
        <taxon>Actinomycetes</taxon>
        <taxon>Propionibacteriales</taxon>
        <taxon>Nocardioidaceae</taxon>
        <taxon>Nocardioides</taxon>
    </lineage>
</organism>
<sequence length="112" mass="11565">MMQPTQMPASATPGRRGVIALATVLAANAVVLLWMIAPPSIVPYLGWYADLLGPAIAFGLLALALAVGWVSGYLPRRSPYVIAAGAVLVADLVLAVAGAVWLVMILGDLAEL</sequence>
<evidence type="ECO:0000313" key="3">
    <source>
        <dbReference type="Proteomes" id="UP001597229"/>
    </source>
</evidence>
<dbReference type="EMBL" id="JBHTLX010000018">
    <property type="protein sequence ID" value="MFD1248828.1"/>
    <property type="molecule type" value="Genomic_DNA"/>
</dbReference>
<dbReference type="Proteomes" id="UP001597229">
    <property type="component" value="Unassembled WGS sequence"/>
</dbReference>
<feature type="transmembrane region" description="Helical" evidence="1">
    <location>
        <begin position="56"/>
        <end position="74"/>
    </location>
</feature>
<gene>
    <name evidence="2" type="ORF">ACFQ3F_13590</name>
</gene>
<keyword evidence="1" id="KW-0472">Membrane</keyword>
<comment type="caution">
    <text evidence="2">The sequence shown here is derived from an EMBL/GenBank/DDBJ whole genome shotgun (WGS) entry which is preliminary data.</text>
</comment>
<protein>
    <submittedName>
        <fullName evidence="2">Uncharacterized protein</fullName>
    </submittedName>
</protein>
<evidence type="ECO:0000313" key="2">
    <source>
        <dbReference type="EMBL" id="MFD1248828.1"/>
    </source>
</evidence>
<keyword evidence="1" id="KW-0812">Transmembrane</keyword>
<proteinExistence type="predicted"/>
<reference evidence="3" key="1">
    <citation type="journal article" date="2019" name="Int. J. Syst. Evol. Microbiol.">
        <title>The Global Catalogue of Microorganisms (GCM) 10K type strain sequencing project: providing services to taxonomists for standard genome sequencing and annotation.</title>
        <authorList>
            <consortium name="The Broad Institute Genomics Platform"/>
            <consortium name="The Broad Institute Genome Sequencing Center for Infectious Disease"/>
            <person name="Wu L."/>
            <person name="Ma J."/>
        </authorList>
    </citation>
    <scope>NUCLEOTIDE SEQUENCE [LARGE SCALE GENOMIC DNA]</scope>
    <source>
        <strain evidence="3">CCUG 52478</strain>
    </source>
</reference>
<dbReference type="RefSeq" id="WP_367918929.1">
    <property type="nucleotide sequence ID" value="NZ_BAABAC010000017.1"/>
</dbReference>
<feature type="transmembrane region" description="Helical" evidence="1">
    <location>
        <begin position="17"/>
        <end position="36"/>
    </location>
</feature>
<name>A0ABW3W2U7_9ACTN</name>
<keyword evidence="3" id="KW-1185">Reference proteome</keyword>
<evidence type="ECO:0000256" key="1">
    <source>
        <dbReference type="SAM" id="Phobius"/>
    </source>
</evidence>
<feature type="transmembrane region" description="Helical" evidence="1">
    <location>
        <begin position="81"/>
        <end position="106"/>
    </location>
</feature>